<accession>A0AAV4QEY0</accession>
<gene>
    <name evidence="1" type="ORF">CDAR_434761</name>
</gene>
<dbReference type="EMBL" id="BPLQ01004336">
    <property type="protein sequence ID" value="GIY07364.1"/>
    <property type="molecule type" value="Genomic_DNA"/>
</dbReference>
<reference evidence="1 2" key="1">
    <citation type="submission" date="2021-06" db="EMBL/GenBank/DDBJ databases">
        <title>Caerostris darwini draft genome.</title>
        <authorList>
            <person name="Kono N."/>
            <person name="Arakawa K."/>
        </authorList>
    </citation>
    <scope>NUCLEOTIDE SEQUENCE [LARGE SCALE GENOMIC DNA]</scope>
</reference>
<evidence type="ECO:0000313" key="2">
    <source>
        <dbReference type="Proteomes" id="UP001054837"/>
    </source>
</evidence>
<keyword evidence="2" id="KW-1185">Reference proteome</keyword>
<sequence>MEFDKRVEQNALKSTPKIMTAKWKWPFLEAAQSSFCVRGKGYRAVSTHRYRYRLRWGNIENKDFPPNIAAPAPQAFRKPEKKKWRAKDHLLFRQANSTSLLPTLKCSAKKSLTNTKIS</sequence>
<organism evidence="1 2">
    <name type="scientific">Caerostris darwini</name>
    <dbReference type="NCBI Taxonomy" id="1538125"/>
    <lineage>
        <taxon>Eukaryota</taxon>
        <taxon>Metazoa</taxon>
        <taxon>Ecdysozoa</taxon>
        <taxon>Arthropoda</taxon>
        <taxon>Chelicerata</taxon>
        <taxon>Arachnida</taxon>
        <taxon>Araneae</taxon>
        <taxon>Araneomorphae</taxon>
        <taxon>Entelegynae</taxon>
        <taxon>Araneoidea</taxon>
        <taxon>Araneidae</taxon>
        <taxon>Caerostris</taxon>
    </lineage>
</organism>
<evidence type="ECO:0000313" key="1">
    <source>
        <dbReference type="EMBL" id="GIY07364.1"/>
    </source>
</evidence>
<protein>
    <submittedName>
        <fullName evidence="1">Uncharacterized protein</fullName>
    </submittedName>
</protein>
<proteinExistence type="predicted"/>
<comment type="caution">
    <text evidence="1">The sequence shown here is derived from an EMBL/GenBank/DDBJ whole genome shotgun (WGS) entry which is preliminary data.</text>
</comment>
<dbReference type="AlphaFoldDB" id="A0AAV4QEY0"/>
<dbReference type="Proteomes" id="UP001054837">
    <property type="component" value="Unassembled WGS sequence"/>
</dbReference>
<name>A0AAV4QEY0_9ARAC</name>